<dbReference type="Pfam" id="PF09819">
    <property type="entry name" value="ABC_cobalt"/>
    <property type="match status" value="1"/>
</dbReference>
<dbReference type="InterPro" id="IPR017195">
    <property type="entry name" value="ABC_thiamin-permease_prd"/>
</dbReference>
<sequence>MTSAIRSTSIRYRTLDLVTIAMLGVAFGVVFWGWGKFYDVIDLGAAVGFKPATGLLAGMWLIAGVVGGLIVRRPGAAFATEMVAAMISMFVLGGTAWGGTVLLSGIVQGLGAELIFALFLYRRFDVVTAMLAGALAAVFACLYEWQYYWPDWDLQWRLAYLGFFTVSGIVIAGLGGWLLVRRLAQAGALDSFPAGRP</sequence>
<dbReference type="EMBL" id="CP060587">
    <property type="protein sequence ID" value="QNL94193.1"/>
    <property type="molecule type" value="Genomic_DNA"/>
</dbReference>
<reference evidence="2" key="1">
    <citation type="submission" date="2020-09" db="EMBL/GenBank/DDBJ databases">
        <title>Novel species in genus Aeromicrobium.</title>
        <authorList>
            <person name="Zhang G."/>
        </authorList>
    </citation>
    <scope>NUCLEOTIDE SEQUENCE</scope>
    <source>
        <strain evidence="4">zg-629</strain>
        <strain evidence="3">Zg-629</strain>
        <strain evidence="2">Zg-636</strain>
    </source>
</reference>
<evidence type="ECO:0000313" key="5">
    <source>
        <dbReference type="Proteomes" id="UP000620591"/>
    </source>
</evidence>
<gene>
    <name evidence="3" type="ORF">H9L21_14095</name>
    <name evidence="2" type="ORF">IBG24_15225</name>
</gene>
<feature type="transmembrane region" description="Helical" evidence="1">
    <location>
        <begin position="54"/>
        <end position="71"/>
    </location>
</feature>
<evidence type="ECO:0000313" key="2">
    <source>
        <dbReference type="EMBL" id="MBC9227667.1"/>
    </source>
</evidence>
<accession>A0A8I0EY75</accession>
<dbReference type="PIRSF" id="PIRSF037394">
    <property type="entry name" value="ABC_thiamine-permease_YkoE_prd"/>
    <property type="match status" value="1"/>
</dbReference>
<keyword evidence="1" id="KW-1133">Transmembrane helix</keyword>
<keyword evidence="1" id="KW-0472">Membrane</keyword>
<keyword evidence="1" id="KW-0812">Transmembrane</keyword>
<feature type="transmembrane region" description="Helical" evidence="1">
    <location>
        <begin position="12"/>
        <end position="34"/>
    </location>
</feature>
<feature type="transmembrane region" description="Helical" evidence="1">
    <location>
        <begin position="126"/>
        <end position="146"/>
    </location>
</feature>
<organism evidence="2 5">
    <name type="scientific">Aeromicrobium senzhongii</name>
    <dbReference type="NCBI Taxonomy" id="2663859"/>
    <lineage>
        <taxon>Bacteria</taxon>
        <taxon>Bacillati</taxon>
        <taxon>Actinomycetota</taxon>
        <taxon>Actinomycetes</taxon>
        <taxon>Propionibacteriales</taxon>
        <taxon>Nocardioidaceae</taxon>
        <taxon>Aeromicrobium</taxon>
    </lineage>
</organism>
<evidence type="ECO:0000256" key="1">
    <source>
        <dbReference type="SAM" id="Phobius"/>
    </source>
</evidence>
<proteinExistence type="predicted"/>
<evidence type="ECO:0000313" key="4">
    <source>
        <dbReference type="Proteomes" id="UP000515871"/>
    </source>
</evidence>
<evidence type="ECO:0000313" key="3">
    <source>
        <dbReference type="EMBL" id="QNL94193.1"/>
    </source>
</evidence>
<dbReference type="RefSeq" id="WP_154597483.1">
    <property type="nucleotide sequence ID" value="NZ_CP060587.1"/>
</dbReference>
<feature type="transmembrane region" description="Helical" evidence="1">
    <location>
        <begin position="158"/>
        <end position="180"/>
    </location>
</feature>
<dbReference type="Proteomes" id="UP000620591">
    <property type="component" value="Unassembled WGS sequence"/>
</dbReference>
<dbReference type="EMBL" id="JACTVM010000006">
    <property type="protein sequence ID" value="MBC9227667.1"/>
    <property type="molecule type" value="Genomic_DNA"/>
</dbReference>
<feature type="transmembrane region" description="Helical" evidence="1">
    <location>
        <begin position="78"/>
        <end position="97"/>
    </location>
</feature>
<dbReference type="Proteomes" id="UP000515871">
    <property type="component" value="Chromosome"/>
</dbReference>
<feature type="transmembrane region" description="Helical" evidence="1">
    <location>
        <begin position="103"/>
        <end position="121"/>
    </location>
</feature>
<dbReference type="AlphaFoldDB" id="A0A8I0EY75"/>
<protein>
    <submittedName>
        <fullName evidence="2">ECF transporter S component</fullName>
    </submittedName>
</protein>
<keyword evidence="4" id="KW-1185">Reference proteome</keyword>
<name>A0A8I0EY75_9ACTN</name>